<dbReference type="PANTHER" id="PTHR46193:SF10">
    <property type="entry name" value="6-PHOSPHOGLUCONATE PHOSPHATASE"/>
    <property type="match status" value="1"/>
</dbReference>
<comment type="similarity">
    <text evidence="2">Belongs to the HAD-like hydrolase superfamily. CbbY/CbbZ/Gph/YieH family.</text>
</comment>
<sequence>MTLKHLICDCDGVLLDSESVALAAILDGLSGRMERAQLDAFLRPRLGMTLHHIADDMARVLGLHLTHDETMHLEASVEDRCIVEAQAIDGVRNALRKVALPMAVASNSSQPRVEAGLRNAGLWTLFAGRIYTPGRGLRPKPAPDLYRAACQGLTADPATTLVLEDSVAGVTAARAAGLTVLGFVGARHGEPAAAQRLRDAGATDVFDDMTTLPARLAAWH</sequence>
<evidence type="ECO:0000256" key="1">
    <source>
        <dbReference type="ARBA" id="ARBA00001946"/>
    </source>
</evidence>
<reference evidence="6" key="1">
    <citation type="journal article" date="2019" name="Int. J. Syst. Evol. Microbiol.">
        <title>The Global Catalogue of Microorganisms (GCM) 10K type strain sequencing project: providing services to taxonomists for standard genome sequencing and annotation.</title>
        <authorList>
            <consortium name="The Broad Institute Genomics Platform"/>
            <consortium name="The Broad Institute Genome Sequencing Center for Infectious Disease"/>
            <person name="Wu L."/>
            <person name="Ma J."/>
        </authorList>
    </citation>
    <scope>NUCLEOTIDE SEQUENCE [LARGE SCALE GENOMIC DNA]</scope>
    <source>
        <strain evidence="6">CGMCC 1.8859</strain>
    </source>
</reference>
<keyword evidence="3" id="KW-0479">Metal-binding</keyword>
<dbReference type="InterPro" id="IPR023198">
    <property type="entry name" value="PGP-like_dom2"/>
</dbReference>
<dbReference type="SFLD" id="SFLDS00003">
    <property type="entry name" value="Haloacid_Dehalogenase"/>
    <property type="match status" value="1"/>
</dbReference>
<evidence type="ECO:0000256" key="2">
    <source>
        <dbReference type="ARBA" id="ARBA00006171"/>
    </source>
</evidence>
<keyword evidence="4" id="KW-0460">Magnesium</keyword>
<dbReference type="SFLD" id="SFLDG01129">
    <property type="entry name" value="C1.5:_HAD__Beta-PGM__Phosphata"/>
    <property type="match status" value="1"/>
</dbReference>
<dbReference type="Gene3D" id="3.40.50.1000">
    <property type="entry name" value="HAD superfamily/HAD-like"/>
    <property type="match status" value="1"/>
</dbReference>
<dbReference type="Gene3D" id="1.10.150.240">
    <property type="entry name" value="Putative phosphatase, domain 2"/>
    <property type="match status" value="1"/>
</dbReference>
<dbReference type="InterPro" id="IPR023214">
    <property type="entry name" value="HAD_sf"/>
</dbReference>
<organism evidence="5 6">
    <name type="scientific">Silvimonas iriomotensis</name>
    <dbReference type="NCBI Taxonomy" id="449662"/>
    <lineage>
        <taxon>Bacteria</taxon>
        <taxon>Pseudomonadati</taxon>
        <taxon>Pseudomonadota</taxon>
        <taxon>Betaproteobacteria</taxon>
        <taxon>Neisseriales</taxon>
        <taxon>Chitinibacteraceae</taxon>
        <taxon>Silvimonas</taxon>
    </lineage>
</organism>
<evidence type="ECO:0000256" key="3">
    <source>
        <dbReference type="ARBA" id="ARBA00022723"/>
    </source>
</evidence>
<gene>
    <name evidence="5" type="ORF">GCM10010970_09630</name>
</gene>
<evidence type="ECO:0000256" key="4">
    <source>
        <dbReference type="ARBA" id="ARBA00022842"/>
    </source>
</evidence>
<dbReference type="EMBL" id="BMLX01000001">
    <property type="protein sequence ID" value="GGP19240.1"/>
    <property type="molecule type" value="Genomic_DNA"/>
</dbReference>
<proteinExistence type="inferred from homology"/>
<protein>
    <submittedName>
        <fullName evidence="5">Haloacid dehalogenase</fullName>
    </submittedName>
</protein>
<dbReference type="RefSeq" id="WP_188702871.1">
    <property type="nucleotide sequence ID" value="NZ_BMLX01000001.1"/>
</dbReference>
<evidence type="ECO:0000313" key="5">
    <source>
        <dbReference type="EMBL" id="GGP19240.1"/>
    </source>
</evidence>
<accession>A0ABQ2P6J1</accession>
<comment type="cofactor">
    <cofactor evidence="1">
        <name>Mg(2+)</name>
        <dbReference type="ChEBI" id="CHEBI:18420"/>
    </cofactor>
</comment>
<dbReference type="Pfam" id="PF00702">
    <property type="entry name" value="Hydrolase"/>
    <property type="match status" value="1"/>
</dbReference>
<dbReference type="SUPFAM" id="SSF56784">
    <property type="entry name" value="HAD-like"/>
    <property type="match status" value="1"/>
</dbReference>
<dbReference type="NCBIfam" id="TIGR01509">
    <property type="entry name" value="HAD-SF-IA-v3"/>
    <property type="match status" value="1"/>
</dbReference>
<dbReference type="Proteomes" id="UP000637267">
    <property type="component" value="Unassembled WGS sequence"/>
</dbReference>
<dbReference type="PANTHER" id="PTHR46193">
    <property type="entry name" value="6-PHOSPHOGLUCONATE PHOSPHATASE"/>
    <property type="match status" value="1"/>
</dbReference>
<dbReference type="InterPro" id="IPR006439">
    <property type="entry name" value="HAD-SF_hydro_IA"/>
</dbReference>
<keyword evidence="6" id="KW-1185">Reference proteome</keyword>
<dbReference type="InterPro" id="IPR051600">
    <property type="entry name" value="Beta-PGM-like"/>
</dbReference>
<name>A0ABQ2P6J1_9NEIS</name>
<evidence type="ECO:0000313" key="6">
    <source>
        <dbReference type="Proteomes" id="UP000637267"/>
    </source>
</evidence>
<comment type="caution">
    <text evidence="5">The sequence shown here is derived from an EMBL/GenBank/DDBJ whole genome shotgun (WGS) entry which is preliminary data.</text>
</comment>
<dbReference type="InterPro" id="IPR036412">
    <property type="entry name" value="HAD-like_sf"/>
</dbReference>